<evidence type="ECO:0000256" key="1">
    <source>
        <dbReference type="ARBA" id="ARBA00000312"/>
    </source>
</evidence>
<evidence type="ECO:0000256" key="11">
    <source>
        <dbReference type="ARBA" id="ARBA00022679"/>
    </source>
</evidence>
<evidence type="ECO:0000256" key="16">
    <source>
        <dbReference type="ARBA" id="ARBA00029570"/>
    </source>
</evidence>
<dbReference type="Gene3D" id="3.40.50.300">
    <property type="entry name" value="P-loop containing nucleotide triphosphate hydrolases"/>
    <property type="match status" value="1"/>
</dbReference>
<keyword evidence="14" id="KW-0067">ATP-binding</keyword>
<organism evidence="19 20">
    <name type="scientific">Microlunatus elymi</name>
    <dbReference type="NCBI Taxonomy" id="2596828"/>
    <lineage>
        <taxon>Bacteria</taxon>
        <taxon>Bacillati</taxon>
        <taxon>Actinomycetota</taxon>
        <taxon>Actinomycetes</taxon>
        <taxon>Propionibacteriales</taxon>
        <taxon>Propionibacteriaceae</taxon>
        <taxon>Microlunatus</taxon>
    </lineage>
</organism>
<keyword evidence="19" id="KW-0548">Nucleotidyltransferase</keyword>
<evidence type="ECO:0000256" key="8">
    <source>
        <dbReference type="ARBA" id="ARBA00012016"/>
    </source>
</evidence>
<keyword evidence="12" id="KW-0547">Nucleotide-binding</keyword>
<keyword evidence="10" id="KW-0169">Cobalamin biosynthesis</keyword>
<evidence type="ECO:0000256" key="9">
    <source>
        <dbReference type="ARBA" id="ARBA00012523"/>
    </source>
</evidence>
<comment type="pathway">
    <text evidence="6">Cofactor biosynthesis; adenosylcobalamin biosynthesis; adenosylcobalamin from cob(II)yrinate a,c-diamide: step 5/7.</text>
</comment>
<evidence type="ECO:0000256" key="6">
    <source>
        <dbReference type="ARBA" id="ARBA00005159"/>
    </source>
</evidence>
<evidence type="ECO:0000256" key="13">
    <source>
        <dbReference type="ARBA" id="ARBA00022777"/>
    </source>
</evidence>
<dbReference type="InterPro" id="IPR003203">
    <property type="entry name" value="CobU/CobP"/>
</dbReference>
<comment type="catalytic activity">
    <reaction evidence="3">
        <text>adenosylcob(III)inamide + GTP = adenosylcob(III)inamide phosphate + GDP + H(+)</text>
        <dbReference type="Rhea" id="RHEA:15765"/>
        <dbReference type="ChEBI" id="CHEBI:2480"/>
        <dbReference type="ChEBI" id="CHEBI:15378"/>
        <dbReference type="ChEBI" id="CHEBI:37565"/>
        <dbReference type="ChEBI" id="CHEBI:58189"/>
        <dbReference type="ChEBI" id="CHEBI:58502"/>
        <dbReference type="EC" id="2.7.1.156"/>
    </reaction>
</comment>
<dbReference type="OrthoDB" id="9788370at2"/>
<keyword evidence="13 19" id="KW-0418">Kinase</keyword>
<comment type="pathway">
    <text evidence="5">Cofactor biosynthesis; adenosylcobalamin biosynthesis; adenosylcobalamin from cob(II)yrinate a,c-diamide: step 6/7.</text>
</comment>
<accession>A0A516Q1B0</accession>
<keyword evidence="15" id="KW-0342">GTP-binding</keyword>
<evidence type="ECO:0000256" key="10">
    <source>
        <dbReference type="ARBA" id="ARBA00022573"/>
    </source>
</evidence>
<evidence type="ECO:0000256" key="7">
    <source>
        <dbReference type="ARBA" id="ARBA00007490"/>
    </source>
</evidence>
<comment type="catalytic activity">
    <reaction evidence="2">
        <text>adenosylcob(III)inamide phosphate + GTP + H(+) = adenosylcob(III)inamide-GDP + diphosphate</text>
        <dbReference type="Rhea" id="RHEA:22712"/>
        <dbReference type="ChEBI" id="CHEBI:15378"/>
        <dbReference type="ChEBI" id="CHEBI:33019"/>
        <dbReference type="ChEBI" id="CHEBI:37565"/>
        <dbReference type="ChEBI" id="CHEBI:58502"/>
        <dbReference type="ChEBI" id="CHEBI:60487"/>
        <dbReference type="EC" id="2.7.7.62"/>
    </reaction>
</comment>
<dbReference type="UniPathway" id="UPA00148">
    <property type="reaction ID" value="UER00236"/>
</dbReference>
<comment type="function">
    <text evidence="4">Catalyzes ATP-dependent phosphorylation of adenosylcobinamide and addition of GMP to adenosylcobinamide phosphate.</text>
</comment>
<comment type="catalytic activity">
    <reaction evidence="1">
        <text>adenosylcob(III)inamide + ATP = adenosylcob(III)inamide phosphate + ADP + H(+)</text>
        <dbReference type="Rhea" id="RHEA:15769"/>
        <dbReference type="ChEBI" id="CHEBI:2480"/>
        <dbReference type="ChEBI" id="CHEBI:15378"/>
        <dbReference type="ChEBI" id="CHEBI:30616"/>
        <dbReference type="ChEBI" id="CHEBI:58502"/>
        <dbReference type="ChEBI" id="CHEBI:456216"/>
        <dbReference type="EC" id="2.7.1.156"/>
    </reaction>
</comment>
<dbReference type="InterPro" id="IPR027417">
    <property type="entry name" value="P-loop_NTPase"/>
</dbReference>
<keyword evidence="11 19" id="KW-0808">Transferase</keyword>
<evidence type="ECO:0000256" key="12">
    <source>
        <dbReference type="ARBA" id="ARBA00022741"/>
    </source>
</evidence>
<protein>
    <recommendedName>
        <fullName evidence="16">Adenosylcobinamide kinase</fullName>
        <ecNumber evidence="8">2.7.1.156</ecNumber>
        <ecNumber evidence="9">2.7.7.62</ecNumber>
    </recommendedName>
    <alternativeName>
        <fullName evidence="17">Adenosylcobinamide-phosphate guanylyltransferase</fullName>
    </alternativeName>
</protein>
<dbReference type="EC" id="2.7.7.62" evidence="9"/>
<comment type="similarity">
    <text evidence="7">Belongs to the CobU/CobP family.</text>
</comment>
<gene>
    <name evidence="19" type="primary">cobU</name>
    <name evidence="19" type="ORF">FOE78_15960</name>
</gene>
<evidence type="ECO:0000256" key="5">
    <source>
        <dbReference type="ARBA" id="ARBA00004692"/>
    </source>
</evidence>
<dbReference type="Proteomes" id="UP000319263">
    <property type="component" value="Chromosome"/>
</dbReference>
<evidence type="ECO:0000256" key="4">
    <source>
        <dbReference type="ARBA" id="ARBA00003889"/>
    </source>
</evidence>
<feature type="compositionally biased region" description="Polar residues" evidence="18">
    <location>
        <begin position="1"/>
        <end position="11"/>
    </location>
</feature>
<evidence type="ECO:0000256" key="15">
    <source>
        <dbReference type="ARBA" id="ARBA00023134"/>
    </source>
</evidence>
<dbReference type="SUPFAM" id="SSF52540">
    <property type="entry name" value="P-loop containing nucleoside triphosphate hydrolases"/>
    <property type="match status" value="1"/>
</dbReference>
<dbReference type="GO" id="GO:0008820">
    <property type="term" value="F:cobinamide phosphate guanylyltransferase activity"/>
    <property type="evidence" value="ECO:0007669"/>
    <property type="project" value="UniProtKB-EC"/>
</dbReference>
<dbReference type="AlphaFoldDB" id="A0A516Q1B0"/>
<dbReference type="GO" id="GO:0043752">
    <property type="term" value="F:adenosylcobinamide kinase activity"/>
    <property type="evidence" value="ECO:0007669"/>
    <property type="project" value="UniProtKB-EC"/>
</dbReference>
<evidence type="ECO:0000313" key="19">
    <source>
        <dbReference type="EMBL" id="QDP97224.1"/>
    </source>
</evidence>
<evidence type="ECO:0000256" key="3">
    <source>
        <dbReference type="ARBA" id="ARBA00001522"/>
    </source>
</evidence>
<dbReference type="EC" id="2.7.1.156" evidence="8"/>
<feature type="region of interest" description="Disordered" evidence="18">
    <location>
        <begin position="1"/>
        <end position="21"/>
    </location>
</feature>
<evidence type="ECO:0000256" key="18">
    <source>
        <dbReference type="SAM" id="MobiDB-lite"/>
    </source>
</evidence>
<dbReference type="CDD" id="cd00544">
    <property type="entry name" value="CobU"/>
    <property type="match status" value="1"/>
</dbReference>
<reference evidence="19 20" key="1">
    <citation type="submission" date="2019-07" db="EMBL/GenBank/DDBJ databases">
        <title>Microlunatus dokdonensis sp. nov. isolated from the rhizospheric soil of the wild plant Elymus tsukushiensis.</title>
        <authorList>
            <person name="Ghim S.-Y."/>
            <person name="Hwang Y.-J."/>
            <person name="Son J.-S."/>
            <person name="Shin J.-H."/>
        </authorList>
    </citation>
    <scope>NUCLEOTIDE SEQUENCE [LARGE SCALE GENOMIC DNA]</scope>
    <source>
        <strain evidence="19 20">KUDC0627</strain>
    </source>
</reference>
<evidence type="ECO:0000256" key="14">
    <source>
        <dbReference type="ARBA" id="ARBA00022840"/>
    </source>
</evidence>
<dbReference type="GO" id="GO:0005524">
    <property type="term" value="F:ATP binding"/>
    <property type="evidence" value="ECO:0007669"/>
    <property type="project" value="UniProtKB-KW"/>
</dbReference>
<evidence type="ECO:0000256" key="17">
    <source>
        <dbReference type="ARBA" id="ARBA00030571"/>
    </source>
</evidence>
<dbReference type="GO" id="GO:0009236">
    <property type="term" value="P:cobalamin biosynthetic process"/>
    <property type="evidence" value="ECO:0007669"/>
    <property type="project" value="UniProtKB-UniPathway"/>
</dbReference>
<keyword evidence="20" id="KW-1185">Reference proteome</keyword>
<evidence type="ECO:0000256" key="2">
    <source>
        <dbReference type="ARBA" id="ARBA00000711"/>
    </source>
</evidence>
<dbReference type="GO" id="GO:0005525">
    <property type="term" value="F:GTP binding"/>
    <property type="evidence" value="ECO:0007669"/>
    <property type="project" value="UniProtKB-KW"/>
</dbReference>
<dbReference type="NCBIfam" id="NF004469">
    <property type="entry name" value="PRK05800.1"/>
    <property type="match status" value="1"/>
</dbReference>
<proteinExistence type="inferred from homology"/>
<evidence type="ECO:0000313" key="20">
    <source>
        <dbReference type="Proteomes" id="UP000319263"/>
    </source>
</evidence>
<dbReference type="KEGG" id="mik:FOE78_15960"/>
<name>A0A516Q1B0_9ACTN</name>
<dbReference type="PANTHER" id="PTHR34848:SF1">
    <property type="entry name" value="BIFUNCTIONAL ADENOSYLCOBALAMIN BIOSYNTHESIS PROTEIN COBU"/>
    <property type="match status" value="1"/>
</dbReference>
<dbReference type="PANTHER" id="PTHR34848">
    <property type="match status" value="1"/>
</dbReference>
<dbReference type="EMBL" id="CP041692">
    <property type="protein sequence ID" value="QDP97224.1"/>
    <property type="molecule type" value="Genomic_DNA"/>
</dbReference>
<dbReference type="Pfam" id="PF02283">
    <property type="entry name" value="CobU"/>
    <property type="match status" value="1"/>
</dbReference>
<sequence length="230" mass="24897">MIRSGTAWSTSRNHDVTRRRVTPFPLESVPVSGEGIAGPAAPRTTLVTGGVRSGKSTYAEQLATMAAAGGRLFYVAPGPRPDPTQDAEWAARVDDHRSRRPASWTTVETADLDAVINNGSDPVLIDCLGTWVTAVIDELDTWDEPLPAWKPAFDTRVAAFCDAWQHSERVIIAVSNEVGWGVVPAYRSGRIFADLLGEVNRRIAAISDRVVLMVAGRPMIIPAVDQGPRE</sequence>